<dbReference type="Proteomes" id="UP000218231">
    <property type="component" value="Unassembled WGS sequence"/>
</dbReference>
<reference evidence="3 4" key="1">
    <citation type="journal article" date="2017" name="Curr. Biol.">
        <title>Genome architecture and evolution of a unichromosomal asexual nematode.</title>
        <authorList>
            <person name="Fradin H."/>
            <person name="Zegar C."/>
            <person name="Gutwein M."/>
            <person name="Lucas J."/>
            <person name="Kovtun M."/>
            <person name="Corcoran D."/>
            <person name="Baugh L.R."/>
            <person name="Kiontke K."/>
            <person name="Gunsalus K."/>
            <person name="Fitch D.H."/>
            <person name="Piano F."/>
        </authorList>
    </citation>
    <scope>NUCLEOTIDE SEQUENCE [LARGE SCALE GENOMIC DNA]</scope>
    <source>
        <strain evidence="3">PF1309</strain>
    </source>
</reference>
<sequence length="219" mass="24643">MMLLLRISIFVISLGLLVVAERIPSEVRKALRKANNLNDLFGHPNYKFHYHPTHNSHRHKGGLHYKKQTIGASTSQPVVLAANPLGHRNKGKDHQAADAAGEGGPINDEHSHTLDEITDSNLILLKNYTQGNDTCMLKEICVPVPMQNEDPDSLIYPRCYQIVRFVYQGNGRFILNQTMNITMEEHQSCSCVDCGNNVRLAIREVIPILTRIRTNISII</sequence>
<evidence type="ECO:0000256" key="2">
    <source>
        <dbReference type="SAM" id="SignalP"/>
    </source>
</evidence>
<keyword evidence="4" id="KW-1185">Reference proteome</keyword>
<dbReference type="OrthoDB" id="5785123at2759"/>
<evidence type="ECO:0000256" key="1">
    <source>
        <dbReference type="SAM" id="MobiDB-lite"/>
    </source>
</evidence>
<name>A0A2A2LRZ2_9BILA</name>
<feature type="signal peptide" evidence="2">
    <location>
        <begin position="1"/>
        <end position="20"/>
    </location>
</feature>
<gene>
    <name evidence="3" type="ORF">WR25_02754</name>
</gene>
<evidence type="ECO:0008006" key="5">
    <source>
        <dbReference type="Google" id="ProtNLM"/>
    </source>
</evidence>
<feature type="region of interest" description="Disordered" evidence="1">
    <location>
        <begin position="87"/>
        <end position="106"/>
    </location>
</feature>
<feature type="chain" id="PRO_5012833013" description="Spaetzle domain-containing protein" evidence="2">
    <location>
        <begin position="21"/>
        <end position="219"/>
    </location>
</feature>
<keyword evidence="2" id="KW-0732">Signal</keyword>
<accession>A0A2A2LRZ2</accession>
<evidence type="ECO:0000313" key="4">
    <source>
        <dbReference type="Proteomes" id="UP000218231"/>
    </source>
</evidence>
<dbReference type="EMBL" id="LIAE01006484">
    <property type="protein sequence ID" value="PAV88909.1"/>
    <property type="molecule type" value="Genomic_DNA"/>
</dbReference>
<organism evidence="3 4">
    <name type="scientific">Diploscapter pachys</name>
    <dbReference type="NCBI Taxonomy" id="2018661"/>
    <lineage>
        <taxon>Eukaryota</taxon>
        <taxon>Metazoa</taxon>
        <taxon>Ecdysozoa</taxon>
        <taxon>Nematoda</taxon>
        <taxon>Chromadorea</taxon>
        <taxon>Rhabditida</taxon>
        <taxon>Rhabditina</taxon>
        <taxon>Rhabditomorpha</taxon>
        <taxon>Rhabditoidea</taxon>
        <taxon>Rhabditidae</taxon>
        <taxon>Diploscapter</taxon>
    </lineage>
</organism>
<dbReference type="AlphaFoldDB" id="A0A2A2LRZ2"/>
<protein>
    <recommendedName>
        <fullName evidence="5">Spaetzle domain-containing protein</fullName>
    </recommendedName>
</protein>
<proteinExistence type="predicted"/>
<comment type="caution">
    <text evidence="3">The sequence shown here is derived from an EMBL/GenBank/DDBJ whole genome shotgun (WGS) entry which is preliminary data.</text>
</comment>
<evidence type="ECO:0000313" key="3">
    <source>
        <dbReference type="EMBL" id="PAV88909.1"/>
    </source>
</evidence>
<dbReference type="STRING" id="2018661.A0A2A2LRZ2"/>